<accession>A0A9Q3KGT2</accession>
<keyword evidence="11" id="KW-0808">Transferase</keyword>
<evidence type="ECO:0000256" key="11">
    <source>
        <dbReference type="ARBA" id="ARBA00022932"/>
    </source>
</evidence>
<protein>
    <recommendedName>
        <fullName evidence="15">Integrase catalytic domain-containing protein</fullName>
    </recommendedName>
</protein>
<keyword evidence="11" id="KW-0239">DNA-directed DNA polymerase</keyword>
<dbReference type="GO" id="GO:0003887">
    <property type="term" value="F:DNA-directed DNA polymerase activity"/>
    <property type="evidence" value="ECO:0007669"/>
    <property type="project" value="UniProtKB-KW"/>
</dbReference>
<dbReference type="GO" id="GO:0005634">
    <property type="term" value="C:nucleus"/>
    <property type="evidence" value="ECO:0007669"/>
    <property type="project" value="UniProtKB-ARBA"/>
</dbReference>
<dbReference type="AlphaFoldDB" id="A0A9Q3KGT2"/>
<keyword evidence="7" id="KW-0460">Magnesium</keyword>
<dbReference type="GO" id="GO:0004519">
    <property type="term" value="F:endonuclease activity"/>
    <property type="evidence" value="ECO:0007669"/>
    <property type="project" value="UniProtKB-KW"/>
</dbReference>
<dbReference type="OrthoDB" id="7691805at2759"/>
<sequence>MDLCGPISPESCGGNRYIFRGINGHSHTRFVYLLSAKSECFEYFIKFQNLVENLKGKTIKIVVSDNGGKCFNSKLNNLFYVKGISHLPTAPYTPQQNPVYQRGNFSVIKDNSVPAEWWGGAFSMPAFVLNRTPVSSLNFVAPLTTMISPKTQWKSKINPIDTLSDFWPTHSASVLITSKEPLLLPSIPTFNFSSHKHQNPANKSENFLSVPGDDVVGISQQLLRLLLFMMLPNPTIILNLQYHWANTLVLPYLNNPDLTHLSRHPYLKTTTLYQK</sequence>
<dbReference type="InterPro" id="IPR039537">
    <property type="entry name" value="Retrotran_Ty1/copia-like"/>
</dbReference>
<keyword evidence="8" id="KW-0694">RNA-binding</keyword>
<evidence type="ECO:0000256" key="4">
    <source>
        <dbReference type="ARBA" id="ARBA00022723"/>
    </source>
</evidence>
<dbReference type="Gene3D" id="3.30.420.10">
    <property type="entry name" value="Ribonuclease H-like superfamily/Ribonuclease H"/>
    <property type="match status" value="1"/>
</dbReference>
<dbReference type="Proteomes" id="UP000765509">
    <property type="component" value="Unassembled WGS sequence"/>
</dbReference>
<keyword evidence="12" id="KW-0233">DNA recombination</keyword>
<dbReference type="PANTHER" id="PTHR42648">
    <property type="entry name" value="TRANSPOSASE, PUTATIVE-RELATED"/>
    <property type="match status" value="1"/>
</dbReference>
<dbReference type="PROSITE" id="PS50994">
    <property type="entry name" value="INTEGRASE"/>
    <property type="match status" value="1"/>
</dbReference>
<evidence type="ECO:0000313" key="17">
    <source>
        <dbReference type="Proteomes" id="UP000765509"/>
    </source>
</evidence>
<evidence type="ECO:0000256" key="2">
    <source>
        <dbReference type="ARBA" id="ARBA00022695"/>
    </source>
</evidence>
<dbReference type="InterPro" id="IPR001584">
    <property type="entry name" value="Integrase_cat-core"/>
</dbReference>
<comment type="caution">
    <text evidence="16">The sequence shown here is derived from an EMBL/GenBank/DDBJ whole genome shotgun (WGS) entry which is preliminary data.</text>
</comment>
<dbReference type="PANTHER" id="PTHR42648:SF11">
    <property type="entry name" value="TRANSPOSON TY4-P GAG-POL POLYPROTEIN"/>
    <property type="match status" value="1"/>
</dbReference>
<dbReference type="GO" id="GO:0032196">
    <property type="term" value="P:transposition"/>
    <property type="evidence" value="ECO:0007669"/>
    <property type="project" value="UniProtKB-KW"/>
</dbReference>
<dbReference type="SUPFAM" id="SSF53098">
    <property type="entry name" value="Ribonuclease H-like"/>
    <property type="match status" value="1"/>
</dbReference>
<dbReference type="InterPro" id="IPR012337">
    <property type="entry name" value="RNaseH-like_sf"/>
</dbReference>
<dbReference type="GO" id="GO:0006310">
    <property type="term" value="P:DNA recombination"/>
    <property type="evidence" value="ECO:0007669"/>
    <property type="project" value="UniProtKB-KW"/>
</dbReference>
<keyword evidence="5" id="KW-0255">Endonuclease</keyword>
<name>A0A9Q3KGT2_9BASI</name>
<dbReference type="GO" id="GO:0015074">
    <property type="term" value="P:DNA integration"/>
    <property type="evidence" value="ECO:0007669"/>
    <property type="project" value="UniProtKB-KW"/>
</dbReference>
<dbReference type="GO" id="GO:0003723">
    <property type="term" value="F:RNA binding"/>
    <property type="evidence" value="ECO:0007669"/>
    <property type="project" value="UniProtKB-KW"/>
</dbReference>
<dbReference type="GO" id="GO:0046872">
    <property type="term" value="F:metal ion binding"/>
    <property type="evidence" value="ECO:0007669"/>
    <property type="project" value="UniProtKB-KW"/>
</dbReference>
<dbReference type="InterPro" id="IPR036397">
    <property type="entry name" value="RNaseH_sf"/>
</dbReference>
<feature type="domain" description="Integrase catalytic" evidence="15">
    <location>
        <begin position="1"/>
        <end position="107"/>
    </location>
</feature>
<keyword evidence="6" id="KW-0378">Hydrolase</keyword>
<keyword evidence="10" id="KW-0695">RNA-directed DNA polymerase</keyword>
<keyword evidence="3" id="KW-0540">Nuclease</keyword>
<evidence type="ECO:0000256" key="8">
    <source>
        <dbReference type="ARBA" id="ARBA00022884"/>
    </source>
</evidence>
<evidence type="ECO:0000256" key="6">
    <source>
        <dbReference type="ARBA" id="ARBA00022801"/>
    </source>
</evidence>
<evidence type="ECO:0000256" key="14">
    <source>
        <dbReference type="ARBA" id="ARBA00049244"/>
    </source>
</evidence>
<evidence type="ECO:0000256" key="13">
    <source>
        <dbReference type="ARBA" id="ARBA00048173"/>
    </source>
</evidence>
<comment type="catalytic activity">
    <reaction evidence="13">
        <text>DNA(n) + a 2'-deoxyribonucleoside 5'-triphosphate = DNA(n+1) + diphosphate</text>
        <dbReference type="Rhea" id="RHEA:22508"/>
        <dbReference type="Rhea" id="RHEA-COMP:17339"/>
        <dbReference type="Rhea" id="RHEA-COMP:17340"/>
        <dbReference type="ChEBI" id="CHEBI:33019"/>
        <dbReference type="ChEBI" id="CHEBI:61560"/>
        <dbReference type="ChEBI" id="CHEBI:173112"/>
        <dbReference type="EC" id="2.7.7.49"/>
    </reaction>
</comment>
<evidence type="ECO:0000256" key="9">
    <source>
        <dbReference type="ARBA" id="ARBA00022908"/>
    </source>
</evidence>
<evidence type="ECO:0000256" key="12">
    <source>
        <dbReference type="ARBA" id="ARBA00023172"/>
    </source>
</evidence>
<organism evidence="16 17">
    <name type="scientific">Austropuccinia psidii MF-1</name>
    <dbReference type="NCBI Taxonomy" id="1389203"/>
    <lineage>
        <taxon>Eukaryota</taxon>
        <taxon>Fungi</taxon>
        <taxon>Dikarya</taxon>
        <taxon>Basidiomycota</taxon>
        <taxon>Pucciniomycotina</taxon>
        <taxon>Pucciniomycetes</taxon>
        <taxon>Pucciniales</taxon>
        <taxon>Sphaerophragmiaceae</taxon>
        <taxon>Austropuccinia</taxon>
    </lineage>
</organism>
<keyword evidence="17" id="KW-1185">Reference proteome</keyword>
<keyword evidence="4" id="KW-0479">Metal-binding</keyword>
<evidence type="ECO:0000256" key="10">
    <source>
        <dbReference type="ARBA" id="ARBA00022918"/>
    </source>
</evidence>
<evidence type="ECO:0000256" key="5">
    <source>
        <dbReference type="ARBA" id="ARBA00022759"/>
    </source>
</evidence>
<gene>
    <name evidence="16" type="ORF">O181_119249</name>
</gene>
<evidence type="ECO:0000313" key="16">
    <source>
        <dbReference type="EMBL" id="MBW0579534.1"/>
    </source>
</evidence>
<evidence type="ECO:0000259" key="15">
    <source>
        <dbReference type="PROSITE" id="PS50994"/>
    </source>
</evidence>
<dbReference type="GO" id="GO:0003964">
    <property type="term" value="F:RNA-directed DNA polymerase activity"/>
    <property type="evidence" value="ECO:0007669"/>
    <property type="project" value="UniProtKB-KW"/>
</dbReference>
<reference evidence="16" key="1">
    <citation type="submission" date="2021-03" db="EMBL/GenBank/DDBJ databases">
        <title>Draft genome sequence of rust myrtle Austropuccinia psidii MF-1, a brazilian biotype.</title>
        <authorList>
            <person name="Quecine M.C."/>
            <person name="Pachon D.M.R."/>
            <person name="Bonatelli M.L."/>
            <person name="Correr F.H."/>
            <person name="Franceschini L.M."/>
            <person name="Leite T.F."/>
            <person name="Margarido G.R.A."/>
            <person name="Almeida C.A."/>
            <person name="Ferrarezi J.A."/>
            <person name="Labate C.A."/>
        </authorList>
    </citation>
    <scope>NUCLEOTIDE SEQUENCE</scope>
    <source>
        <strain evidence="16">MF-1</strain>
    </source>
</reference>
<dbReference type="GO" id="GO:0016787">
    <property type="term" value="F:hydrolase activity"/>
    <property type="evidence" value="ECO:0007669"/>
    <property type="project" value="UniProtKB-KW"/>
</dbReference>
<evidence type="ECO:0000256" key="1">
    <source>
        <dbReference type="ARBA" id="ARBA00022578"/>
    </source>
</evidence>
<keyword evidence="2" id="KW-0548">Nucleotidyltransferase</keyword>
<keyword evidence="9" id="KW-0229">DNA integration</keyword>
<evidence type="ECO:0000256" key="7">
    <source>
        <dbReference type="ARBA" id="ARBA00022842"/>
    </source>
</evidence>
<comment type="catalytic activity">
    <reaction evidence="14">
        <text>DNA(n) + a 2'-deoxyribonucleoside 5'-triphosphate = DNA(n+1) + diphosphate</text>
        <dbReference type="Rhea" id="RHEA:22508"/>
        <dbReference type="Rhea" id="RHEA-COMP:17339"/>
        <dbReference type="Rhea" id="RHEA-COMP:17340"/>
        <dbReference type="ChEBI" id="CHEBI:33019"/>
        <dbReference type="ChEBI" id="CHEBI:61560"/>
        <dbReference type="ChEBI" id="CHEBI:173112"/>
        <dbReference type="EC" id="2.7.7.7"/>
    </reaction>
</comment>
<proteinExistence type="predicted"/>
<feature type="non-terminal residue" evidence="16">
    <location>
        <position position="1"/>
    </location>
</feature>
<keyword evidence="1" id="KW-0815">Transposition</keyword>
<evidence type="ECO:0000256" key="3">
    <source>
        <dbReference type="ARBA" id="ARBA00022722"/>
    </source>
</evidence>
<dbReference type="EMBL" id="AVOT02105301">
    <property type="protein sequence ID" value="MBW0579534.1"/>
    <property type="molecule type" value="Genomic_DNA"/>
</dbReference>